<comment type="cofactor">
    <cofactor evidence="1">
        <name>pyridoxal 5'-phosphate</name>
        <dbReference type="ChEBI" id="CHEBI:597326"/>
    </cofactor>
</comment>
<dbReference type="InterPro" id="IPR004839">
    <property type="entry name" value="Aminotransferase_I/II_large"/>
</dbReference>
<keyword evidence="9" id="KW-1185">Reference proteome</keyword>
<dbReference type="EMBL" id="VUMZ01000002">
    <property type="protein sequence ID" value="MST51417.1"/>
    <property type="molecule type" value="Genomic_DNA"/>
</dbReference>
<evidence type="ECO:0000256" key="1">
    <source>
        <dbReference type="ARBA" id="ARBA00001933"/>
    </source>
</evidence>
<dbReference type="Pfam" id="PF00155">
    <property type="entry name" value="Aminotran_1_2"/>
    <property type="match status" value="1"/>
</dbReference>
<dbReference type="Gene3D" id="3.40.640.10">
    <property type="entry name" value="Type I PLP-dependent aspartate aminotransferase-like (Major domain)"/>
    <property type="match status" value="1"/>
</dbReference>
<dbReference type="InterPro" id="IPR000796">
    <property type="entry name" value="Asp_trans"/>
</dbReference>
<feature type="domain" description="Aminotransferase class I/classII large" evidence="7">
    <location>
        <begin position="38"/>
        <end position="401"/>
    </location>
</feature>
<gene>
    <name evidence="8" type="ORF">FYJ64_03620</name>
</gene>
<dbReference type="RefSeq" id="WP_154573886.1">
    <property type="nucleotide sequence ID" value="NZ_JAQXGS010000110.1"/>
</dbReference>
<evidence type="ECO:0000256" key="4">
    <source>
        <dbReference type="ARBA" id="ARBA00022576"/>
    </source>
</evidence>
<dbReference type="InterPro" id="IPR015421">
    <property type="entry name" value="PyrdxlP-dep_Trfase_major"/>
</dbReference>
<reference evidence="8 9" key="1">
    <citation type="submission" date="2019-08" db="EMBL/GenBank/DDBJ databases">
        <title>In-depth cultivation of the pig gut microbiome towards novel bacterial diversity and tailored functional studies.</title>
        <authorList>
            <person name="Wylensek D."/>
            <person name="Hitch T.C.A."/>
            <person name="Clavel T."/>
        </authorList>
    </citation>
    <scope>NUCLEOTIDE SEQUENCE [LARGE SCALE GENOMIC DNA]</scope>
    <source>
        <strain evidence="8 9">WCA-MUC-591-APC-3H</strain>
    </source>
</reference>
<sequence>MSDFIMAAANGRNIPKEDVIFGISRRAREMAEDVGEDKVINATIGALLDDEGEFLVLSSVDDTFMGLEPVEYAQYAPIGGTPEFRKAAIRAALRSYEPKGQVRAVATPGGTGSLRNTIANYSCPGDQILTTDWHWSPYKTIAAEQGRSIATFRLFNENYGFNAEDFRKRVGEMLEEQDRLIIILNTPAQNPTGYSLTDADWQKVISILSSQAPEKRIALLVDTAYIDFAGDEDEYRSFLPYLEELPANVLPILAFSMSKTFTLYGLRCGAMICLAPNEEIADEFVRVCEFSSRASWSNSPRVGQSIIANIFADKDLLDRVTKERKEIRDMLLKRGRAFEEEAERAGLPILPYDGGFFASIPCDDPASASRELEAEGIFLVPLAMGLRVSLASISEEKCRRIPAKVVEVLNKR</sequence>
<dbReference type="Gene3D" id="3.90.1150.10">
    <property type="entry name" value="Aspartate Aminotransferase, domain 1"/>
    <property type="match status" value="1"/>
</dbReference>
<comment type="subunit">
    <text evidence="3">Homodimer.</text>
</comment>
<comment type="caution">
    <text evidence="8">The sequence shown here is derived from an EMBL/GenBank/DDBJ whole genome shotgun (WGS) entry which is preliminary data.</text>
</comment>
<evidence type="ECO:0000256" key="2">
    <source>
        <dbReference type="ARBA" id="ARBA00007441"/>
    </source>
</evidence>
<dbReference type="PANTHER" id="PTHR11879:SF22">
    <property type="entry name" value="ASPARTATE AMINOTRANSFERASE, MITOCHONDRIAL"/>
    <property type="match status" value="1"/>
</dbReference>
<name>A0A6L5Y6C2_9FIRM</name>
<organism evidence="8 9">
    <name type="scientific">Hornefia butyriciproducens</name>
    <dbReference type="NCBI Taxonomy" id="2652293"/>
    <lineage>
        <taxon>Bacteria</taxon>
        <taxon>Bacillati</taxon>
        <taxon>Bacillota</taxon>
        <taxon>Clostridia</taxon>
        <taxon>Peptostreptococcales</taxon>
        <taxon>Anaerovoracaceae</taxon>
        <taxon>Hornefia</taxon>
    </lineage>
</organism>
<dbReference type="SUPFAM" id="SSF53383">
    <property type="entry name" value="PLP-dependent transferases"/>
    <property type="match status" value="1"/>
</dbReference>
<dbReference type="GeneID" id="303114402"/>
<dbReference type="GO" id="GO:0042802">
    <property type="term" value="F:identical protein binding"/>
    <property type="evidence" value="ECO:0007669"/>
    <property type="project" value="TreeGrafter"/>
</dbReference>
<dbReference type="Proteomes" id="UP000474676">
    <property type="component" value="Unassembled WGS sequence"/>
</dbReference>
<accession>A0A6L5Y6C2</accession>
<protein>
    <submittedName>
        <fullName evidence="8">Aminotransferase class I/II-fold pyridoxal phosphate-dependent enzyme</fullName>
    </submittedName>
</protein>
<dbReference type="CDD" id="cd00609">
    <property type="entry name" value="AAT_like"/>
    <property type="match status" value="1"/>
</dbReference>
<comment type="similarity">
    <text evidence="2">Belongs to the class-I pyridoxal-phosphate-dependent aminotransferase family.</text>
</comment>
<evidence type="ECO:0000256" key="6">
    <source>
        <dbReference type="ARBA" id="ARBA00022898"/>
    </source>
</evidence>
<dbReference type="PANTHER" id="PTHR11879">
    <property type="entry name" value="ASPARTATE AMINOTRANSFERASE"/>
    <property type="match status" value="1"/>
</dbReference>
<keyword evidence="4 8" id="KW-0032">Aminotransferase</keyword>
<dbReference type="AlphaFoldDB" id="A0A6L5Y6C2"/>
<evidence type="ECO:0000313" key="9">
    <source>
        <dbReference type="Proteomes" id="UP000474676"/>
    </source>
</evidence>
<evidence type="ECO:0000256" key="5">
    <source>
        <dbReference type="ARBA" id="ARBA00022679"/>
    </source>
</evidence>
<dbReference type="GO" id="GO:0008483">
    <property type="term" value="F:transaminase activity"/>
    <property type="evidence" value="ECO:0007669"/>
    <property type="project" value="UniProtKB-KW"/>
</dbReference>
<dbReference type="GO" id="GO:0030170">
    <property type="term" value="F:pyridoxal phosphate binding"/>
    <property type="evidence" value="ECO:0007669"/>
    <property type="project" value="InterPro"/>
</dbReference>
<evidence type="ECO:0000313" key="8">
    <source>
        <dbReference type="EMBL" id="MST51417.1"/>
    </source>
</evidence>
<dbReference type="GO" id="GO:0006520">
    <property type="term" value="P:amino acid metabolic process"/>
    <property type="evidence" value="ECO:0007669"/>
    <property type="project" value="InterPro"/>
</dbReference>
<evidence type="ECO:0000259" key="7">
    <source>
        <dbReference type="Pfam" id="PF00155"/>
    </source>
</evidence>
<keyword evidence="5 8" id="KW-0808">Transferase</keyword>
<dbReference type="InterPro" id="IPR015424">
    <property type="entry name" value="PyrdxlP-dep_Trfase"/>
</dbReference>
<proteinExistence type="inferred from homology"/>
<keyword evidence="6" id="KW-0663">Pyridoxal phosphate</keyword>
<dbReference type="InterPro" id="IPR015422">
    <property type="entry name" value="PyrdxlP-dep_Trfase_small"/>
</dbReference>
<evidence type="ECO:0000256" key="3">
    <source>
        <dbReference type="ARBA" id="ARBA00011738"/>
    </source>
</evidence>